<dbReference type="AlphaFoldDB" id="A0A5C6FXU8"/>
<comment type="caution">
    <text evidence="2">The sequence shown here is derived from an EMBL/GenBank/DDBJ whole genome shotgun (WGS) entry which is preliminary data.</text>
</comment>
<gene>
    <name evidence="2" type="ORF">V7x_33160</name>
</gene>
<reference evidence="2 3" key="1">
    <citation type="submission" date="2019-02" db="EMBL/GenBank/DDBJ databases">
        <title>Deep-cultivation of Planctomycetes and their phenomic and genomic characterization uncovers novel biology.</title>
        <authorList>
            <person name="Wiegand S."/>
            <person name="Jogler M."/>
            <person name="Boedeker C."/>
            <person name="Pinto D."/>
            <person name="Vollmers J."/>
            <person name="Rivas-Marin E."/>
            <person name="Kohn T."/>
            <person name="Peeters S.H."/>
            <person name="Heuer A."/>
            <person name="Rast P."/>
            <person name="Oberbeckmann S."/>
            <person name="Bunk B."/>
            <person name="Jeske O."/>
            <person name="Meyerdierks A."/>
            <person name="Storesund J.E."/>
            <person name="Kallscheuer N."/>
            <person name="Luecker S."/>
            <person name="Lage O.M."/>
            <person name="Pohl T."/>
            <person name="Merkel B.J."/>
            <person name="Hornburger P."/>
            <person name="Mueller R.-W."/>
            <person name="Bruemmer F."/>
            <person name="Labrenz M."/>
            <person name="Spormann A.M."/>
            <person name="Op Den Camp H."/>
            <person name="Overmann J."/>
            <person name="Amann R."/>
            <person name="Jetten M.S.M."/>
            <person name="Mascher T."/>
            <person name="Medema M.H."/>
            <person name="Devos D.P."/>
            <person name="Kaster A.-K."/>
            <person name="Ovreas L."/>
            <person name="Rohde M."/>
            <person name="Galperin M.Y."/>
            <person name="Jogler C."/>
        </authorList>
    </citation>
    <scope>NUCLEOTIDE SEQUENCE [LARGE SCALE GENOMIC DNA]</scope>
    <source>
        <strain evidence="2 3">V7</strain>
    </source>
</reference>
<feature type="compositionally biased region" description="Basic and acidic residues" evidence="1">
    <location>
        <begin position="415"/>
        <end position="434"/>
    </location>
</feature>
<dbReference type="OrthoDB" id="281924at2"/>
<feature type="region of interest" description="Disordered" evidence="1">
    <location>
        <begin position="415"/>
        <end position="440"/>
    </location>
</feature>
<proteinExistence type="predicted"/>
<name>A0A5C6FXU8_9PLAN</name>
<sequence length="453" mass="51079">MAQALFSGPNIRRFIGAGLWIGIAVTAVAAYDRLKGDPSDATASANRPWFTPARDVDVRAVDAVMRPGDPVFYRDASADAWVQAGYVSRVSEPDLASDQANADAAQVLRLRWYVDGVAPNQLVWESHRTTGSLQEVVQTMLPPEKRQRIQSQIQELLKQNGQEMTELLQPLVRESLVRSLPVIERGVRRSMAEHSDQWQGLAGRLQTEILDQRIMPLAKQEMMPIVRRHGQPITESIGRELWDRASLWRFGWRALYDQTPLGERSLVKEEWQRFVDEEAVPVFEDHLDEIVVAVQNTMSDVAANPVIRQELASVAGTIAEDPEAQQLLKTVLRESIVENEELRALWKEIWTSPDAVAALDRVGDRVEPVVRQIGDMLFGTPEQGIDPNFARVLRNQILRKDRRWIVAMDPMTRSRDTDAASIDERPPVSDDHPPVVRPAPTSMPYPVVYLASE</sequence>
<protein>
    <submittedName>
        <fullName evidence="2">Uncharacterized protein</fullName>
    </submittedName>
</protein>
<evidence type="ECO:0000256" key="1">
    <source>
        <dbReference type="SAM" id="MobiDB-lite"/>
    </source>
</evidence>
<dbReference type="EMBL" id="SJPZ01000001">
    <property type="protein sequence ID" value="TWU67739.1"/>
    <property type="molecule type" value="Genomic_DNA"/>
</dbReference>
<dbReference type="Proteomes" id="UP000316476">
    <property type="component" value="Unassembled WGS sequence"/>
</dbReference>
<organism evidence="2 3">
    <name type="scientific">Crateriforma conspicua</name>
    <dbReference type="NCBI Taxonomy" id="2527996"/>
    <lineage>
        <taxon>Bacteria</taxon>
        <taxon>Pseudomonadati</taxon>
        <taxon>Planctomycetota</taxon>
        <taxon>Planctomycetia</taxon>
        <taxon>Planctomycetales</taxon>
        <taxon>Planctomycetaceae</taxon>
        <taxon>Crateriforma</taxon>
    </lineage>
</organism>
<evidence type="ECO:0000313" key="2">
    <source>
        <dbReference type="EMBL" id="TWU67739.1"/>
    </source>
</evidence>
<dbReference type="RefSeq" id="WP_146414078.1">
    <property type="nucleotide sequence ID" value="NZ_SJPZ01000001.1"/>
</dbReference>
<accession>A0A5C6FXU8</accession>
<evidence type="ECO:0000313" key="3">
    <source>
        <dbReference type="Proteomes" id="UP000316476"/>
    </source>
</evidence>